<feature type="domain" description="Response regulatory" evidence="3">
    <location>
        <begin position="5"/>
        <end position="122"/>
    </location>
</feature>
<sequence length="123" mass="13196">MTQARILYVDDEDDIREVAALALELDPGLAVRTCESGTDALAAAADWQPDLILLDVMMPHMDGPTTLARLRDTPATAGIPVVFITARTQASEVEQFKALGALGVLAKPFDPMTLSATIRSYLP</sequence>
<dbReference type="InterPro" id="IPR001789">
    <property type="entry name" value="Sig_transdc_resp-reg_receiver"/>
</dbReference>
<organism evidence="4 5">
    <name type="scientific">Sphingomonas japonica</name>
    <dbReference type="NCBI Taxonomy" id="511662"/>
    <lineage>
        <taxon>Bacteria</taxon>
        <taxon>Pseudomonadati</taxon>
        <taxon>Pseudomonadota</taxon>
        <taxon>Alphaproteobacteria</taxon>
        <taxon>Sphingomonadales</taxon>
        <taxon>Sphingomonadaceae</taxon>
        <taxon>Sphingomonas</taxon>
    </lineage>
</organism>
<dbReference type="SMART" id="SM00448">
    <property type="entry name" value="REC"/>
    <property type="match status" value="1"/>
</dbReference>
<proteinExistence type="predicted"/>
<name>A0ABX0U0D1_9SPHN</name>
<dbReference type="RefSeq" id="WP_140048319.1">
    <property type="nucleotide sequence ID" value="NZ_BAAAEV010000001.1"/>
</dbReference>
<keyword evidence="5" id="KW-1185">Reference proteome</keyword>
<dbReference type="PROSITE" id="PS50110">
    <property type="entry name" value="RESPONSE_REGULATORY"/>
    <property type="match status" value="1"/>
</dbReference>
<feature type="modified residue" description="4-aspartylphosphate" evidence="2">
    <location>
        <position position="55"/>
    </location>
</feature>
<dbReference type="PANTHER" id="PTHR44591">
    <property type="entry name" value="STRESS RESPONSE REGULATOR PROTEIN 1"/>
    <property type="match status" value="1"/>
</dbReference>
<evidence type="ECO:0000256" key="1">
    <source>
        <dbReference type="ARBA" id="ARBA00022553"/>
    </source>
</evidence>
<dbReference type="CDD" id="cd17552">
    <property type="entry name" value="REC_RR468-like"/>
    <property type="match status" value="1"/>
</dbReference>
<keyword evidence="1 2" id="KW-0597">Phosphoprotein</keyword>
<dbReference type="Pfam" id="PF00072">
    <property type="entry name" value="Response_reg"/>
    <property type="match status" value="1"/>
</dbReference>
<comment type="caution">
    <text evidence="4">The sequence shown here is derived from an EMBL/GenBank/DDBJ whole genome shotgun (WGS) entry which is preliminary data.</text>
</comment>
<dbReference type="Proteomes" id="UP000788153">
    <property type="component" value="Unassembled WGS sequence"/>
</dbReference>
<dbReference type="Gene3D" id="3.40.50.2300">
    <property type="match status" value="1"/>
</dbReference>
<dbReference type="EMBL" id="JAASQP010000001">
    <property type="protein sequence ID" value="NIJ23166.1"/>
    <property type="molecule type" value="Genomic_DNA"/>
</dbReference>
<protein>
    <submittedName>
        <fullName evidence="4">CheY-like chemotaxis protein</fullName>
    </submittedName>
</protein>
<reference evidence="4 5" key="1">
    <citation type="submission" date="2020-03" db="EMBL/GenBank/DDBJ databases">
        <title>Genomic Encyclopedia of Type Strains, Phase IV (KMG-IV): sequencing the most valuable type-strain genomes for metagenomic binning, comparative biology and taxonomic classification.</title>
        <authorList>
            <person name="Goeker M."/>
        </authorList>
    </citation>
    <scope>NUCLEOTIDE SEQUENCE [LARGE SCALE GENOMIC DNA]</scope>
    <source>
        <strain evidence="4 5">DSM 22753</strain>
    </source>
</reference>
<evidence type="ECO:0000256" key="2">
    <source>
        <dbReference type="PROSITE-ProRule" id="PRU00169"/>
    </source>
</evidence>
<dbReference type="PANTHER" id="PTHR44591:SF3">
    <property type="entry name" value="RESPONSE REGULATORY DOMAIN-CONTAINING PROTEIN"/>
    <property type="match status" value="1"/>
</dbReference>
<evidence type="ECO:0000313" key="4">
    <source>
        <dbReference type="EMBL" id="NIJ23166.1"/>
    </source>
</evidence>
<evidence type="ECO:0000313" key="5">
    <source>
        <dbReference type="Proteomes" id="UP000788153"/>
    </source>
</evidence>
<dbReference type="InterPro" id="IPR011006">
    <property type="entry name" value="CheY-like_superfamily"/>
</dbReference>
<dbReference type="InterPro" id="IPR050595">
    <property type="entry name" value="Bact_response_regulator"/>
</dbReference>
<dbReference type="SUPFAM" id="SSF52172">
    <property type="entry name" value="CheY-like"/>
    <property type="match status" value="1"/>
</dbReference>
<accession>A0ABX0U0D1</accession>
<gene>
    <name evidence="4" type="ORF">FHT01_000708</name>
</gene>
<evidence type="ECO:0000259" key="3">
    <source>
        <dbReference type="PROSITE" id="PS50110"/>
    </source>
</evidence>